<protein>
    <submittedName>
        <fullName evidence="2">Uncharacterized protein</fullName>
    </submittedName>
</protein>
<dbReference type="Proteomes" id="UP001283361">
    <property type="component" value="Unassembled WGS sequence"/>
</dbReference>
<dbReference type="AlphaFoldDB" id="A0AAE1DPM5"/>
<evidence type="ECO:0000313" key="2">
    <source>
        <dbReference type="EMBL" id="KAK3778486.1"/>
    </source>
</evidence>
<dbReference type="EMBL" id="JAWDGP010002934">
    <property type="protein sequence ID" value="KAK3778486.1"/>
    <property type="molecule type" value="Genomic_DNA"/>
</dbReference>
<feature type="region of interest" description="Disordered" evidence="1">
    <location>
        <begin position="1"/>
        <end position="47"/>
    </location>
</feature>
<comment type="caution">
    <text evidence="2">The sequence shown here is derived from an EMBL/GenBank/DDBJ whole genome shotgun (WGS) entry which is preliminary data.</text>
</comment>
<name>A0AAE1DPM5_9GAST</name>
<reference evidence="2" key="1">
    <citation type="journal article" date="2023" name="G3 (Bethesda)">
        <title>A reference genome for the long-term kleptoplast-retaining sea slug Elysia crispata morphotype clarki.</title>
        <authorList>
            <person name="Eastman K.E."/>
            <person name="Pendleton A.L."/>
            <person name="Shaikh M.A."/>
            <person name="Suttiyut T."/>
            <person name="Ogas R."/>
            <person name="Tomko P."/>
            <person name="Gavelis G."/>
            <person name="Widhalm J.R."/>
            <person name="Wisecaver J.H."/>
        </authorList>
    </citation>
    <scope>NUCLEOTIDE SEQUENCE</scope>
    <source>
        <strain evidence="2">ECLA1</strain>
    </source>
</reference>
<evidence type="ECO:0000256" key="1">
    <source>
        <dbReference type="SAM" id="MobiDB-lite"/>
    </source>
</evidence>
<proteinExistence type="predicted"/>
<evidence type="ECO:0000313" key="3">
    <source>
        <dbReference type="Proteomes" id="UP001283361"/>
    </source>
</evidence>
<sequence>MGRGPWPTCGTCHSSPGRRTGVGAEARRRPGTDSPGPGHLLKPSTIRGKPESFLTTRLVESIFNTVPKVDVMLAFNSAKRVLQSATHTDSSQRAEGTRLYSGTSFAAVCAGNWAENFSITVW</sequence>
<organism evidence="2 3">
    <name type="scientific">Elysia crispata</name>
    <name type="common">lettuce slug</name>
    <dbReference type="NCBI Taxonomy" id="231223"/>
    <lineage>
        <taxon>Eukaryota</taxon>
        <taxon>Metazoa</taxon>
        <taxon>Spiralia</taxon>
        <taxon>Lophotrochozoa</taxon>
        <taxon>Mollusca</taxon>
        <taxon>Gastropoda</taxon>
        <taxon>Heterobranchia</taxon>
        <taxon>Euthyneura</taxon>
        <taxon>Panpulmonata</taxon>
        <taxon>Sacoglossa</taxon>
        <taxon>Placobranchoidea</taxon>
        <taxon>Plakobranchidae</taxon>
        <taxon>Elysia</taxon>
    </lineage>
</organism>
<accession>A0AAE1DPM5</accession>
<keyword evidence="3" id="KW-1185">Reference proteome</keyword>
<gene>
    <name evidence="2" type="ORF">RRG08_066680</name>
</gene>